<reference evidence="2 3" key="1">
    <citation type="journal article" date="2015" name="Genome Announc.">
        <title>Draft Genome Sequence of the Terrestrial Cyanobacterium Scytonema millei VB511283, Isolated from Eastern India.</title>
        <authorList>
            <person name="Sen D."/>
            <person name="Chandrababunaidu M.M."/>
            <person name="Singh D."/>
            <person name="Sanghi N."/>
            <person name="Ghorai A."/>
            <person name="Mishra G.P."/>
            <person name="Madduluri M."/>
            <person name="Adhikary S.P."/>
            <person name="Tripathy S."/>
        </authorList>
    </citation>
    <scope>NUCLEOTIDE SEQUENCE [LARGE SCALE GENOMIC DNA]</scope>
    <source>
        <strain evidence="2 3">VB511283</strain>
    </source>
</reference>
<dbReference type="Pfam" id="PF04389">
    <property type="entry name" value="Peptidase_M28"/>
    <property type="match status" value="1"/>
</dbReference>
<accession>A0A9X5E9H1</accession>
<evidence type="ECO:0000313" key="3">
    <source>
        <dbReference type="Proteomes" id="UP000031532"/>
    </source>
</evidence>
<sequence length="292" mass="32905">MDLKQRLQNHLTEIVRDRDPFLSTAGHFFVRQYLHAQLSQWGKVEIHEFQIRGQTFQNLILNLPCLEQSSKRKSPPILIGAHYDTVPGTPGADDNATGVAVLLELAKAFATQPAKYPIQLVAFDLEEYGFTGKDGIAVGSGASAYADLLRQQQQPLRLMISLEMLGYCDPTPGSQRYPSPLERFYPNRGDFIALIGNLSIVPDLIHLSRNIRQVGVPSEWLPVPNRGRIVPQTRLSDHAPFWDRGYRAMMVTDTAMLRNPHYHKPSDRIETLNLDFLTGVCQGLIQGIHQLR</sequence>
<name>A0A9X5E9H1_9CYAN</name>
<keyword evidence="3" id="KW-1185">Reference proteome</keyword>
<dbReference type="OrthoDB" id="9762302at2"/>
<evidence type="ECO:0000259" key="1">
    <source>
        <dbReference type="Pfam" id="PF04389"/>
    </source>
</evidence>
<dbReference type="PANTHER" id="PTHR12147">
    <property type="entry name" value="METALLOPEPTIDASE M28 FAMILY MEMBER"/>
    <property type="match status" value="1"/>
</dbReference>
<dbReference type="PANTHER" id="PTHR12147:SF26">
    <property type="entry name" value="PEPTIDASE M28 DOMAIN-CONTAINING PROTEIN"/>
    <property type="match status" value="1"/>
</dbReference>
<dbReference type="SUPFAM" id="SSF53187">
    <property type="entry name" value="Zn-dependent exopeptidases"/>
    <property type="match status" value="1"/>
</dbReference>
<comment type="caution">
    <text evidence="2">The sequence shown here is derived from an EMBL/GenBank/DDBJ whole genome shotgun (WGS) entry which is preliminary data.</text>
</comment>
<protein>
    <submittedName>
        <fullName evidence="2">M28 family peptidase</fullName>
    </submittedName>
</protein>
<dbReference type="Gene3D" id="3.40.630.10">
    <property type="entry name" value="Zn peptidases"/>
    <property type="match status" value="1"/>
</dbReference>
<dbReference type="RefSeq" id="WP_039714431.1">
    <property type="nucleotide sequence ID" value="NZ_JTJC03000011.1"/>
</dbReference>
<dbReference type="InterPro" id="IPR045175">
    <property type="entry name" value="M28_fam"/>
</dbReference>
<gene>
    <name evidence="2" type="ORF">QH73_0024455</name>
</gene>
<dbReference type="InterPro" id="IPR007484">
    <property type="entry name" value="Peptidase_M28"/>
</dbReference>
<dbReference type="GO" id="GO:0008235">
    <property type="term" value="F:metalloexopeptidase activity"/>
    <property type="evidence" value="ECO:0007669"/>
    <property type="project" value="InterPro"/>
</dbReference>
<dbReference type="EMBL" id="JTJC03000011">
    <property type="protein sequence ID" value="NHC37751.1"/>
    <property type="molecule type" value="Genomic_DNA"/>
</dbReference>
<dbReference type="Proteomes" id="UP000031532">
    <property type="component" value="Unassembled WGS sequence"/>
</dbReference>
<evidence type="ECO:0000313" key="2">
    <source>
        <dbReference type="EMBL" id="NHC37751.1"/>
    </source>
</evidence>
<dbReference type="AlphaFoldDB" id="A0A9X5E9H1"/>
<organism evidence="2 3">
    <name type="scientific">Scytonema millei VB511283</name>
    <dbReference type="NCBI Taxonomy" id="1245923"/>
    <lineage>
        <taxon>Bacteria</taxon>
        <taxon>Bacillati</taxon>
        <taxon>Cyanobacteriota</taxon>
        <taxon>Cyanophyceae</taxon>
        <taxon>Nostocales</taxon>
        <taxon>Scytonemataceae</taxon>
        <taxon>Scytonema</taxon>
    </lineage>
</organism>
<feature type="domain" description="Peptidase M28" evidence="1">
    <location>
        <begin position="70"/>
        <end position="176"/>
    </location>
</feature>
<proteinExistence type="predicted"/>
<dbReference type="GO" id="GO:0006508">
    <property type="term" value="P:proteolysis"/>
    <property type="evidence" value="ECO:0007669"/>
    <property type="project" value="InterPro"/>
</dbReference>